<evidence type="ECO:0000256" key="2">
    <source>
        <dbReference type="SAM" id="MobiDB-lite"/>
    </source>
</evidence>
<feature type="region of interest" description="Disordered" evidence="2">
    <location>
        <begin position="240"/>
        <end position="274"/>
    </location>
</feature>
<proteinExistence type="predicted"/>
<gene>
    <name evidence="3" type="ORF">GGR23_001430</name>
</gene>
<keyword evidence="1" id="KW-0233">DNA recombination</keyword>
<dbReference type="Proteomes" id="UP000528286">
    <property type="component" value="Unassembled WGS sequence"/>
</dbReference>
<accession>A0A7W6NJX4</accession>
<dbReference type="Gene3D" id="1.10.443.10">
    <property type="entry name" value="Intergrase catalytic core"/>
    <property type="match status" value="1"/>
</dbReference>
<keyword evidence="4" id="KW-1185">Reference proteome</keyword>
<dbReference type="GO" id="GO:0003677">
    <property type="term" value="F:DNA binding"/>
    <property type="evidence" value="ECO:0007669"/>
    <property type="project" value="InterPro"/>
</dbReference>
<feature type="compositionally biased region" description="Basic and acidic residues" evidence="2">
    <location>
        <begin position="241"/>
        <end position="250"/>
    </location>
</feature>
<evidence type="ECO:0000313" key="3">
    <source>
        <dbReference type="EMBL" id="MBB4064253.1"/>
    </source>
</evidence>
<evidence type="ECO:0000313" key="4">
    <source>
        <dbReference type="Proteomes" id="UP000528286"/>
    </source>
</evidence>
<name>A0A7W6NJX4_9HYPH</name>
<dbReference type="AlphaFoldDB" id="A0A7W6NJX4"/>
<dbReference type="GO" id="GO:0015074">
    <property type="term" value="P:DNA integration"/>
    <property type="evidence" value="ECO:0007669"/>
    <property type="project" value="InterPro"/>
</dbReference>
<evidence type="ECO:0000256" key="1">
    <source>
        <dbReference type="ARBA" id="ARBA00023172"/>
    </source>
</evidence>
<dbReference type="EMBL" id="JACIEZ010000002">
    <property type="protein sequence ID" value="MBB4064253.1"/>
    <property type="molecule type" value="Genomic_DNA"/>
</dbReference>
<sequence length="672" mass="76282">MAVRHEVENLIRRGNIFYWRPRIPAHFTACPSGSRLSLSLQVSDHRKAQMVARRLNTRLAELRFVERERMSTREQLQKLFIQVRDEMLDHLEDISVAAKRNGRADDIEELEHDLEMGWAYKLLAQFGLRRELTLEDDCSGTTYLLKNGVPASHIPAIRANYFNELKRSIQPSFEHSIRKLMEAFDINDNPINREKAASRFFEGKAEALLDVDDRHPLADRSLSEFTGGGRPTLKLVPNAAEEPKTKEAAPSHDPVIDADNSGSQATEVKPGTDPRPVVALEEFESECNKLITNMGEEWEPATARDVLALVRLFKTVLEEHDVKHSGQITQYHIGKLRQHFNDIPARWGQSHRMRGMSAPELRAEGEKLKATLGDQAKVGLSAGTIRKHFGNLQHFLKHIRGHGFEITDWTFDGLRPRKPKKGSIRAQQFKPTPEDIKPIFSSSIYTGSLNSGRGRSKPGKEVYHDSLYFLPIMLTYLGARRKEFAALEVDDIYQEAGGYVIDLQPNSLRRLKNEQSQRILPLPDELVRLGILDYQKAIRKLGYIQLFPDLFSDKSNNDPGDRFYDAFTPIMKKALQDKMWNRALHALRHGMADTLYQAGVPTAVIDDIAGRLGDDSETATRYTNVAGLPLMREALSKYPIITSGVEPKPIQLLPWVENKLPAPWARRGKKSQ</sequence>
<dbReference type="RefSeq" id="WP_183365489.1">
    <property type="nucleotide sequence ID" value="NZ_JACIEZ010000002.1"/>
</dbReference>
<comment type="caution">
    <text evidence="3">The sequence shown here is derived from an EMBL/GenBank/DDBJ whole genome shotgun (WGS) entry which is preliminary data.</text>
</comment>
<organism evidence="3 4">
    <name type="scientific">Gellertiella hungarica</name>
    <dbReference type="NCBI Taxonomy" id="1572859"/>
    <lineage>
        <taxon>Bacteria</taxon>
        <taxon>Pseudomonadati</taxon>
        <taxon>Pseudomonadota</taxon>
        <taxon>Alphaproteobacteria</taxon>
        <taxon>Hyphomicrobiales</taxon>
        <taxon>Rhizobiaceae</taxon>
        <taxon>Gellertiella</taxon>
    </lineage>
</organism>
<dbReference type="InterPro" id="IPR013762">
    <property type="entry name" value="Integrase-like_cat_sf"/>
</dbReference>
<dbReference type="InterPro" id="IPR011010">
    <property type="entry name" value="DNA_brk_join_enz"/>
</dbReference>
<reference evidence="3 4" key="1">
    <citation type="submission" date="2020-08" db="EMBL/GenBank/DDBJ databases">
        <title>Genomic Encyclopedia of Type Strains, Phase IV (KMG-IV): sequencing the most valuable type-strain genomes for metagenomic binning, comparative biology and taxonomic classification.</title>
        <authorList>
            <person name="Goeker M."/>
        </authorList>
    </citation>
    <scope>NUCLEOTIDE SEQUENCE [LARGE SCALE GENOMIC DNA]</scope>
    <source>
        <strain evidence="3 4">DSM 29853</strain>
    </source>
</reference>
<protein>
    <submittedName>
        <fullName evidence="3">Integrase</fullName>
    </submittedName>
</protein>
<dbReference type="SUPFAM" id="SSF56349">
    <property type="entry name" value="DNA breaking-rejoining enzymes"/>
    <property type="match status" value="1"/>
</dbReference>
<dbReference type="GO" id="GO:0006310">
    <property type="term" value="P:DNA recombination"/>
    <property type="evidence" value="ECO:0007669"/>
    <property type="project" value="UniProtKB-KW"/>
</dbReference>